<dbReference type="AlphaFoldDB" id="A0AAJ5WNG8"/>
<dbReference type="InterPro" id="IPR010559">
    <property type="entry name" value="Sig_transdc_His_kin_internal"/>
</dbReference>
<dbReference type="InterPro" id="IPR050640">
    <property type="entry name" value="Bact_2-comp_sensor_kinase"/>
</dbReference>
<evidence type="ECO:0000259" key="2">
    <source>
        <dbReference type="Pfam" id="PF06580"/>
    </source>
</evidence>
<accession>A0AAJ5WNG8</accession>
<feature type="transmembrane region" description="Helical" evidence="1">
    <location>
        <begin position="139"/>
        <end position="160"/>
    </location>
</feature>
<dbReference type="EMBL" id="CP119311">
    <property type="protein sequence ID" value="WEK34359.1"/>
    <property type="molecule type" value="Genomic_DNA"/>
</dbReference>
<keyword evidence="1" id="KW-1133">Transmembrane helix</keyword>
<feature type="domain" description="Signal transduction histidine kinase internal region" evidence="2">
    <location>
        <begin position="176"/>
        <end position="255"/>
    </location>
</feature>
<dbReference type="PANTHER" id="PTHR34220:SF7">
    <property type="entry name" value="SENSOR HISTIDINE KINASE YPDA"/>
    <property type="match status" value="1"/>
</dbReference>
<feature type="transmembrane region" description="Helical" evidence="1">
    <location>
        <begin position="80"/>
        <end position="101"/>
    </location>
</feature>
<keyword evidence="3" id="KW-0418">Kinase</keyword>
<sequence length="366" mass="42813">MLLVRPIVLIRNPLVSFLLHFLVWEGLYMLMGLPSALASQFTSWSHFFFTYGLLGSINFLLFYLSAFLIFPVFFIHRRRILWMVVISVLMAIFFTYGKYLLEFWHHAARIRQWQADPSIRSIRSMPLGPIAAPDYMRNFVWFNFLIIIIGFAYQLLLLWFGQEKIHKELENQKLEAELSFLRMQINPHFLFNALNNIYSLAVIEKSTKTSDGIMKLSEMIRYMLYEKEDAQNRVLLDKEIDHINNYIELQKMRHDGSIYIHFSIEGETITKRIPPLLLFPLIENAIKHGILQDPQCAVSIYLKVTDDELNFSVYNCKNSFLKDQAGGIGLVNVRKRLALLYPKSNKVKLDIQETGDAFTVHLHLPL</sequence>
<dbReference type="GO" id="GO:0016020">
    <property type="term" value="C:membrane"/>
    <property type="evidence" value="ECO:0007669"/>
    <property type="project" value="InterPro"/>
</dbReference>
<name>A0AAJ5WNG8_9BACT</name>
<dbReference type="Pfam" id="PF06580">
    <property type="entry name" value="His_kinase"/>
    <property type="match status" value="1"/>
</dbReference>
<dbReference type="Gene3D" id="3.30.565.10">
    <property type="entry name" value="Histidine kinase-like ATPase, C-terminal domain"/>
    <property type="match status" value="1"/>
</dbReference>
<proteinExistence type="predicted"/>
<keyword evidence="3" id="KW-0808">Transferase</keyword>
<dbReference type="InterPro" id="IPR036890">
    <property type="entry name" value="HATPase_C_sf"/>
</dbReference>
<protein>
    <submittedName>
        <fullName evidence="3">Histidine kinase</fullName>
    </submittedName>
</protein>
<dbReference type="SUPFAM" id="SSF55874">
    <property type="entry name" value="ATPase domain of HSP90 chaperone/DNA topoisomerase II/histidine kinase"/>
    <property type="match status" value="1"/>
</dbReference>
<evidence type="ECO:0000256" key="1">
    <source>
        <dbReference type="SAM" id="Phobius"/>
    </source>
</evidence>
<feature type="transmembrane region" description="Helical" evidence="1">
    <location>
        <begin position="48"/>
        <end position="73"/>
    </location>
</feature>
<evidence type="ECO:0000313" key="3">
    <source>
        <dbReference type="EMBL" id="WEK34359.1"/>
    </source>
</evidence>
<organism evidence="3 4">
    <name type="scientific">Candidatus Pseudobacter hemicellulosilyticus</name>
    <dbReference type="NCBI Taxonomy" id="3121375"/>
    <lineage>
        <taxon>Bacteria</taxon>
        <taxon>Pseudomonadati</taxon>
        <taxon>Bacteroidota</taxon>
        <taxon>Chitinophagia</taxon>
        <taxon>Chitinophagales</taxon>
        <taxon>Chitinophagaceae</taxon>
        <taxon>Pseudobacter</taxon>
    </lineage>
</organism>
<reference evidence="3" key="1">
    <citation type="submission" date="2023-03" db="EMBL/GenBank/DDBJ databases">
        <title>Andean soil-derived lignocellulolytic bacterial consortium as a source of novel taxa and putative plastic-active enzymes.</title>
        <authorList>
            <person name="Diaz-Garcia L."/>
            <person name="Chuvochina M."/>
            <person name="Feuerriegel G."/>
            <person name="Bunk B."/>
            <person name="Sproer C."/>
            <person name="Streit W.R."/>
            <person name="Rodriguez L.M."/>
            <person name="Overmann J."/>
            <person name="Jimenez D.J."/>
        </authorList>
    </citation>
    <scope>NUCLEOTIDE SEQUENCE</scope>
    <source>
        <strain evidence="3">MAG 7</strain>
    </source>
</reference>
<dbReference type="GO" id="GO:0000155">
    <property type="term" value="F:phosphorelay sensor kinase activity"/>
    <property type="evidence" value="ECO:0007669"/>
    <property type="project" value="InterPro"/>
</dbReference>
<evidence type="ECO:0000313" key="4">
    <source>
        <dbReference type="Proteomes" id="UP001220610"/>
    </source>
</evidence>
<dbReference type="Proteomes" id="UP001220610">
    <property type="component" value="Chromosome"/>
</dbReference>
<keyword evidence="1" id="KW-0812">Transmembrane</keyword>
<keyword evidence="1" id="KW-0472">Membrane</keyword>
<gene>
    <name evidence="3" type="ORF">P0Y53_17880</name>
</gene>
<dbReference type="PANTHER" id="PTHR34220">
    <property type="entry name" value="SENSOR HISTIDINE KINASE YPDA"/>
    <property type="match status" value="1"/>
</dbReference>